<dbReference type="Proteomes" id="UP000188320">
    <property type="component" value="Unassembled WGS sequence"/>
</dbReference>
<proteinExistence type="inferred from homology"/>
<dbReference type="PANTHER" id="PTHR24056:SF254">
    <property type="entry name" value="CYCLIN-DEPENDENT KINASE 2"/>
    <property type="match status" value="1"/>
</dbReference>
<dbReference type="GO" id="GO:0004674">
    <property type="term" value="F:protein serine/threonine kinase activity"/>
    <property type="evidence" value="ECO:0007669"/>
    <property type="project" value="TreeGrafter"/>
</dbReference>
<dbReference type="OrthoDB" id="1732493at2759"/>
<dbReference type="SMART" id="SM00220">
    <property type="entry name" value="S_TKc"/>
    <property type="match status" value="1"/>
</dbReference>
<sequence length="155" mass="17901">MHQLVKGICFCHSRRILHRDLKPQNILINRAGMLKIADFGLGRAFGVPLRIYTHEVVTLWYRAPEILMGSKHYSIGMDMWSVGCTPTDETWPSVSLLPDYKPSFPKWQPQALEKLIPELDADGIDLLKKMLIYDPAHRISAKKALLHPYFRDVQY</sequence>
<organism evidence="10 11">
    <name type="scientific">Zancudomyces culisetae</name>
    <name type="common">Gut fungus</name>
    <name type="synonym">Smittium culisetae</name>
    <dbReference type="NCBI Taxonomy" id="1213189"/>
    <lineage>
        <taxon>Eukaryota</taxon>
        <taxon>Fungi</taxon>
        <taxon>Fungi incertae sedis</taxon>
        <taxon>Zoopagomycota</taxon>
        <taxon>Kickxellomycotina</taxon>
        <taxon>Harpellomycetes</taxon>
        <taxon>Harpellales</taxon>
        <taxon>Legeriomycetaceae</taxon>
        <taxon>Zancudomyces</taxon>
    </lineage>
</organism>
<dbReference type="Gene3D" id="1.10.510.10">
    <property type="entry name" value="Transferase(Phosphotransferase) domain 1"/>
    <property type="match status" value="2"/>
</dbReference>
<evidence type="ECO:0000313" key="10">
    <source>
        <dbReference type="EMBL" id="OMH84842.1"/>
    </source>
</evidence>
<dbReference type="InterPro" id="IPR008271">
    <property type="entry name" value="Ser/Thr_kinase_AS"/>
</dbReference>
<dbReference type="PANTHER" id="PTHR24056">
    <property type="entry name" value="CELL DIVISION PROTEIN KINASE"/>
    <property type="match status" value="1"/>
</dbReference>
<keyword evidence="4" id="KW-0808">Transferase</keyword>
<dbReference type="GO" id="GO:0005634">
    <property type="term" value="C:nucleus"/>
    <property type="evidence" value="ECO:0007669"/>
    <property type="project" value="TreeGrafter"/>
</dbReference>
<dbReference type="EMBL" id="LSSK01000140">
    <property type="protein sequence ID" value="OMH84842.1"/>
    <property type="molecule type" value="Genomic_DNA"/>
</dbReference>
<gene>
    <name evidence="10" type="ORF">AX774_g1621</name>
</gene>
<dbReference type="InterPro" id="IPR050108">
    <property type="entry name" value="CDK"/>
</dbReference>
<dbReference type="InterPro" id="IPR000719">
    <property type="entry name" value="Prot_kinase_dom"/>
</dbReference>
<evidence type="ECO:0000256" key="1">
    <source>
        <dbReference type="ARBA" id="ARBA00006485"/>
    </source>
</evidence>
<dbReference type="InterPro" id="IPR011009">
    <property type="entry name" value="Kinase-like_dom_sf"/>
</dbReference>
<evidence type="ECO:0000256" key="8">
    <source>
        <dbReference type="ARBA" id="ARBA00039266"/>
    </source>
</evidence>
<dbReference type="PROSITE" id="PS00108">
    <property type="entry name" value="PROTEIN_KINASE_ST"/>
    <property type="match status" value="1"/>
</dbReference>
<dbReference type="PROSITE" id="PS50011">
    <property type="entry name" value="PROTEIN_KINASE_DOM"/>
    <property type="match status" value="1"/>
</dbReference>
<keyword evidence="6 10" id="KW-0418">Kinase</keyword>
<evidence type="ECO:0000259" key="9">
    <source>
        <dbReference type="PROSITE" id="PS50011"/>
    </source>
</evidence>
<reference evidence="11" key="1">
    <citation type="submission" date="2017-01" db="EMBL/GenBank/DDBJ databases">
        <authorList>
            <person name="Wang Y."/>
            <person name="White M."/>
            <person name="Kvist S."/>
            <person name="Moncalvo J.-M."/>
        </authorList>
    </citation>
    <scope>NUCLEOTIDE SEQUENCE [LARGE SCALE GENOMIC DNA]</scope>
    <source>
        <strain evidence="11">COL-18-3</strain>
    </source>
</reference>
<evidence type="ECO:0000256" key="5">
    <source>
        <dbReference type="ARBA" id="ARBA00022741"/>
    </source>
</evidence>
<evidence type="ECO:0000256" key="7">
    <source>
        <dbReference type="ARBA" id="ARBA00022840"/>
    </source>
</evidence>
<keyword evidence="3" id="KW-0723">Serine/threonine-protein kinase</keyword>
<evidence type="ECO:0000256" key="6">
    <source>
        <dbReference type="ARBA" id="ARBA00022777"/>
    </source>
</evidence>
<keyword evidence="11" id="KW-1185">Reference proteome</keyword>
<evidence type="ECO:0000256" key="3">
    <source>
        <dbReference type="ARBA" id="ARBA00022527"/>
    </source>
</evidence>
<accession>A0A1R1PVD6</accession>
<keyword evidence="7" id="KW-0067">ATP-binding</keyword>
<protein>
    <recommendedName>
        <fullName evidence="8">Cyclin-dependent kinase 1</fullName>
        <ecNumber evidence="2">2.7.11.22</ecNumber>
    </recommendedName>
</protein>
<evidence type="ECO:0000256" key="4">
    <source>
        <dbReference type="ARBA" id="ARBA00022679"/>
    </source>
</evidence>
<dbReference type="SUPFAM" id="SSF56112">
    <property type="entry name" value="Protein kinase-like (PK-like)"/>
    <property type="match status" value="1"/>
</dbReference>
<dbReference type="EC" id="2.7.11.22" evidence="2"/>
<evidence type="ECO:0000313" key="11">
    <source>
        <dbReference type="Proteomes" id="UP000188320"/>
    </source>
</evidence>
<comment type="caution">
    <text evidence="10">The sequence shown here is derived from an EMBL/GenBank/DDBJ whole genome shotgun (WGS) entry which is preliminary data.</text>
</comment>
<feature type="domain" description="Protein kinase" evidence="9">
    <location>
        <begin position="1"/>
        <end position="150"/>
    </location>
</feature>
<evidence type="ECO:0000256" key="2">
    <source>
        <dbReference type="ARBA" id="ARBA00012425"/>
    </source>
</evidence>
<dbReference type="Pfam" id="PF00069">
    <property type="entry name" value="Pkinase"/>
    <property type="match status" value="1"/>
</dbReference>
<name>A0A1R1PVD6_ZANCU</name>
<keyword evidence="5" id="KW-0547">Nucleotide-binding</keyword>
<dbReference type="GO" id="GO:0005524">
    <property type="term" value="F:ATP binding"/>
    <property type="evidence" value="ECO:0007669"/>
    <property type="project" value="UniProtKB-KW"/>
</dbReference>
<dbReference type="AlphaFoldDB" id="A0A1R1PVD6"/>
<comment type="similarity">
    <text evidence="1">Belongs to the protein kinase superfamily. CMGC Ser/Thr protein kinase family. CDC2/CDKX subfamily.</text>
</comment>